<evidence type="ECO:0000256" key="1">
    <source>
        <dbReference type="ARBA" id="ARBA00007381"/>
    </source>
</evidence>
<dbReference type="GO" id="GO:0005524">
    <property type="term" value="F:ATP binding"/>
    <property type="evidence" value="ECO:0007669"/>
    <property type="project" value="UniProtKB-KW"/>
</dbReference>
<accession>A0ABD3UI04</accession>
<evidence type="ECO:0000313" key="4">
    <source>
        <dbReference type="EMBL" id="KAL3847945.1"/>
    </source>
</evidence>
<protein>
    <recommendedName>
        <fullName evidence="6">Heat shock 70 kDa protein 12A</fullName>
    </recommendedName>
</protein>
<organism evidence="4 5">
    <name type="scientific">Sinanodonta woodiana</name>
    <name type="common">Chinese pond mussel</name>
    <name type="synonym">Anodonta woodiana</name>
    <dbReference type="NCBI Taxonomy" id="1069815"/>
    <lineage>
        <taxon>Eukaryota</taxon>
        <taxon>Metazoa</taxon>
        <taxon>Spiralia</taxon>
        <taxon>Lophotrochozoa</taxon>
        <taxon>Mollusca</taxon>
        <taxon>Bivalvia</taxon>
        <taxon>Autobranchia</taxon>
        <taxon>Heteroconchia</taxon>
        <taxon>Palaeoheterodonta</taxon>
        <taxon>Unionida</taxon>
        <taxon>Unionoidea</taxon>
        <taxon>Unionidae</taxon>
        <taxon>Unioninae</taxon>
        <taxon>Sinanodonta</taxon>
    </lineage>
</organism>
<name>A0ABD3UI04_SINWO</name>
<dbReference type="PANTHER" id="PTHR14187">
    <property type="entry name" value="ALPHA KINASE/ELONGATION FACTOR 2 KINASE"/>
    <property type="match status" value="1"/>
</dbReference>
<dbReference type="PANTHER" id="PTHR14187:SF46">
    <property type="entry name" value="HEAT SHOCK 70 KDA PROTEIN 12A"/>
    <property type="match status" value="1"/>
</dbReference>
<dbReference type="Proteomes" id="UP001634394">
    <property type="component" value="Unassembled WGS sequence"/>
</dbReference>
<evidence type="ECO:0008006" key="6">
    <source>
        <dbReference type="Google" id="ProtNLM"/>
    </source>
</evidence>
<reference evidence="4 5" key="1">
    <citation type="submission" date="2024-11" db="EMBL/GenBank/DDBJ databases">
        <title>Chromosome-level genome assembly of the freshwater bivalve Anodonta woodiana.</title>
        <authorList>
            <person name="Chen X."/>
        </authorList>
    </citation>
    <scope>NUCLEOTIDE SEQUENCE [LARGE SCALE GENOMIC DNA]</scope>
    <source>
        <strain evidence="4">MN2024</strain>
        <tissue evidence="4">Gills</tissue>
    </source>
</reference>
<dbReference type="Gene3D" id="3.30.420.40">
    <property type="match status" value="1"/>
</dbReference>
<evidence type="ECO:0000313" key="5">
    <source>
        <dbReference type="Proteomes" id="UP001634394"/>
    </source>
</evidence>
<comment type="similarity">
    <text evidence="1">Belongs to the heat shock protein 70 family.</text>
</comment>
<keyword evidence="3" id="KW-0067">ATP-binding</keyword>
<dbReference type="SUPFAM" id="SSF53067">
    <property type="entry name" value="Actin-like ATPase domain"/>
    <property type="match status" value="2"/>
</dbReference>
<keyword evidence="5" id="KW-1185">Reference proteome</keyword>
<proteinExistence type="inferred from homology"/>
<evidence type="ECO:0000256" key="2">
    <source>
        <dbReference type="ARBA" id="ARBA00022741"/>
    </source>
</evidence>
<dbReference type="AlphaFoldDB" id="A0ABD3UI04"/>
<sequence>MTTSKVLKLMVAAIDFGTTFSSWAFSFKHEYEKDPTKVQTKNWNSGKSISHKAPTTALISSDGKTMEAFGYEAEDRYAELLSDGTHQKWYYFQRFKMSLFENKTLNRQTEIEDINGKTLKALTVFSLVIDYLKRNLVDECKMKITTGEFEEGNIYWVLTVPAIWDDKAKQFMREAAIQAGIGKEHVMIALEPEAASLFCRHIPLRVMSSEVVPLNAGTRYIVIDAGGGTVDITIHEIMEDDKIKELHKATGGAWGGQEVEEAFKRFLIKIFGNHVLQKFKRDAMEDYIDLFRDFEVKKRKIKPDGKEKVVFIIPAKLKEILESEPGETFDKCVSQSGLASDVEVIKGSKLRINSSVMKGFFAKSIKSVVGHVKAFHDSNAYGITVALMVGGFSESSMLVNAVRDACSSWKVVVPDEAGLAVLKGAVIFGHNTTPIAYRVSRHTYGYRTTQAFIEGVHSDEHKVLCDGETLCRNIFNLFLEEGGLVYDGQVFVDRKPFWPNIDGDNFGIEIYASNDKNVRYTTENSCTYLGLLTVDNLDVDVPIEDRFAYVTIKVTNSEVQVEAADPNTGRFMNTSIDFLQ</sequence>
<dbReference type="InterPro" id="IPR013126">
    <property type="entry name" value="Hsp_70_fam"/>
</dbReference>
<dbReference type="Pfam" id="PF00012">
    <property type="entry name" value="HSP70"/>
    <property type="match status" value="1"/>
</dbReference>
<dbReference type="EMBL" id="JBJQND010000016">
    <property type="protein sequence ID" value="KAL3847945.1"/>
    <property type="molecule type" value="Genomic_DNA"/>
</dbReference>
<comment type="caution">
    <text evidence="4">The sequence shown here is derived from an EMBL/GenBank/DDBJ whole genome shotgun (WGS) entry which is preliminary data.</text>
</comment>
<dbReference type="CDD" id="cd10229">
    <property type="entry name" value="ASKHA_NBD_HSP70_HSPA12"/>
    <property type="match status" value="1"/>
</dbReference>
<gene>
    <name evidence="4" type="ORF">ACJMK2_018834</name>
</gene>
<evidence type="ECO:0000256" key="3">
    <source>
        <dbReference type="ARBA" id="ARBA00022840"/>
    </source>
</evidence>
<keyword evidence="2" id="KW-0547">Nucleotide-binding</keyword>
<dbReference type="InterPro" id="IPR043129">
    <property type="entry name" value="ATPase_NBD"/>
</dbReference>